<name>A0A507R518_MONPU</name>
<reference evidence="1 2" key="1">
    <citation type="submission" date="2019-06" db="EMBL/GenBank/DDBJ databases">
        <title>Wine fermentation using esterase from Monascus purpureus.</title>
        <authorList>
            <person name="Geng C."/>
            <person name="Zhang Y."/>
        </authorList>
    </citation>
    <scope>NUCLEOTIDE SEQUENCE [LARGE SCALE GENOMIC DNA]</scope>
    <source>
        <strain evidence="1">HQ1</strain>
    </source>
</reference>
<proteinExistence type="predicted"/>
<accession>A0A507R518</accession>
<dbReference type="AlphaFoldDB" id="A0A507R518"/>
<comment type="caution">
    <text evidence="1">The sequence shown here is derived from an EMBL/GenBank/DDBJ whole genome shotgun (WGS) entry which is preliminary data.</text>
</comment>
<organism evidence="1 2">
    <name type="scientific">Monascus purpureus</name>
    <name type="common">Red mold</name>
    <name type="synonym">Monascus anka</name>
    <dbReference type="NCBI Taxonomy" id="5098"/>
    <lineage>
        <taxon>Eukaryota</taxon>
        <taxon>Fungi</taxon>
        <taxon>Dikarya</taxon>
        <taxon>Ascomycota</taxon>
        <taxon>Pezizomycotina</taxon>
        <taxon>Eurotiomycetes</taxon>
        <taxon>Eurotiomycetidae</taxon>
        <taxon>Eurotiales</taxon>
        <taxon>Aspergillaceae</taxon>
        <taxon>Monascus</taxon>
    </lineage>
</organism>
<dbReference type="Proteomes" id="UP000319663">
    <property type="component" value="Unassembled WGS sequence"/>
</dbReference>
<evidence type="ECO:0000313" key="2">
    <source>
        <dbReference type="Proteomes" id="UP000319663"/>
    </source>
</evidence>
<sequence>MTTPSVVPIYAVDRKHQLPDPLVGFPLSSSFKKTHPSPSGFIALPENGKNISEKRPLADLELYRTKGRLAARSMDAAHNERRADTGPPTVNEYDWDVVDYGKVNRLQDMSRKALEHLDLGYLEEFFKGKDACYRSNRNIHYDNQYCAYGHAIIAKGIFRKDEHTGDIARTHWSDVTFPIWKEYCEGDGIAPGDLEYIIEDTVINKDTTDIINQIIPASQRRHLDFSKVFTRDNPDFYALLATPNAIGSAYICINYATSMRYKRVASITPFYNTQAAAWSMIIKFEH</sequence>
<keyword evidence="2" id="KW-1185">Reference proteome</keyword>
<evidence type="ECO:0000313" key="1">
    <source>
        <dbReference type="EMBL" id="TQB77054.1"/>
    </source>
</evidence>
<dbReference type="EMBL" id="VIFY01000004">
    <property type="protein sequence ID" value="TQB77054.1"/>
    <property type="molecule type" value="Genomic_DNA"/>
</dbReference>
<gene>
    <name evidence="1" type="ORF">MPDQ_005537</name>
</gene>
<protein>
    <submittedName>
        <fullName evidence="1">Uncharacterized protein</fullName>
    </submittedName>
</protein>